<dbReference type="PROSITE" id="PS51296">
    <property type="entry name" value="RIESKE"/>
    <property type="match status" value="1"/>
</dbReference>
<keyword evidence="4" id="KW-0411">Iron-sulfur</keyword>
<dbReference type="EMBL" id="JAIZAY010000019">
    <property type="protein sequence ID" value="KAJ8023895.1"/>
    <property type="molecule type" value="Genomic_DNA"/>
</dbReference>
<dbReference type="AlphaFoldDB" id="A0A9Q0YM78"/>
<keyword evidence="7" id="KW-1185">Reference proteome</keyword>
<evidence type="ECO:0000256" key="3">
    <source>
        <dbReference type="ARBA" id="ARBA00023004"/>
    </source>
</evidence>
<evidence type="ECO:0000256" key="1">
    <source>
        <dbReference type="ARBA" id="ARBA00022714"/>
    </source>
</evidence>
<protein>
    <submittedName>
        <fullName evidence="6">Rieske domain-containing protein</fullName>
    </submittedName>
</protein>
<dbReference type="Proteomes" id="UP001152320">
    <property type="component" value="Chromosome 19"/>
</dbReference>
<dbReference type="PANTHER" id="PTHR21496:SF25">
    <property type="entry name" value="RIESKE DOMAIN-CONTAINING PROTEIN"/>
    <property type="match status" value="1"/>
</dbReference>
<evidence type="ECO:0000256" key="2">
    <source>
        <dbReference type="ARBA" id="ARBA00022723"/>
    </source>
</evidence>
<accession>A0A9Q0YM78</accession>
<organism evidence="6 7">
    <name type="scientific">Holothuria leucospilota</name>
    <name type="common">Black long sea cucumber</name>
    <name type="synonym">Mertensiothuria leucospilota</name>
    <dbReference type="NCBI Taxonomy" id="206669"/>
    <lineage>
        <taxon>Eukaryota</taxon>
        <taxon>Metazoa</taxon>
        <taxon>Echinodermata</taxon>
        <taxon>Eleutherozoa</taxon>
        <taxon>Echinozoa</taxon>
        <taxon>Holothuroidea</taxon>
        <taxon>Aspidochirotacea</taxon>
        <taxon>Aspidochirotida</taxon>
        <taxon>Holothuriidae</taxon>
        <taxon>Holothuria</taxon>
    </lineage>
</organism>
<evidence type="ECO:0000313" key="6">
    <source>
        <dbReference type="EMBL" id="KAJ8023895.1"/>
    </source>
</evidence>
<proteinExistence type="predicted"/>
<dbReference type="GO" id="GO:0051537">
    <property type="term" value="F:2 iron, 2 sulfur cluster binding"/>
    <property type="evidence" value="ECO:0007669"/>
    <property type="project" value="UniProtKB-KW"/>
</dbReference>
<sequence>MKFKPESSHDISKELMTENDGPLYFKVENVRVNELFDWSNAYVRSDSSPKVIPRRKQRQDTQSKAKTGYVTKINGEDVALFRFGEDVLAVKERCPHQGGPLHLGDIEVLPDRSLCVRCPWHHWCVDLTSGRVRRPEGKQQVTGVYPTRVEEDGSILVGFQNFSKSYFQSEEDF</sequence>
<keyword evidence="3" id="KW-0408">Iron</keyword>
<evidence type="ECO:0000256" key="4">
    <source>
        <dbReference type="ARBA" id="ARBA00023014"/>
    </source>
</evidence>
<gene>
    <name evidence="6" type="ORF">HOLleu_36465</name>
</gene>
<feature type="domain" description="Rieske" evidence="5">
    <location>
        <begin position="57"/>
        <end position="156"/>
    </location>
</feature>
<evidence type="ECO:0000259" key="5">
    <source>
        <dbReference type="PROSITE" id="PS51296"/>
    </source>
</evidence>
<reference evidence="6" key="1">
    <citation type="submission" date="2021-10" db="EMBL/GenBank/DDBJ databases">
        <title>Tropical sea cucumber genome reveals ecological adaptation and Cuvierian tubules defense mechanism.</title>
        <authorList>
            <person name="Chen T."/>
        </authorList>
    </citation>
    <scope>NUCLEOTIDE SEQUENCE</scope>
    <source>
        <strain evidence="6">Nanhai2018</strain>
        <tissue evidence="6">Muscle</tissue>
    </source>
</reference>
<keyword evidence="1" id="KW-0001">2Fe-2S</keyword>
<keyword evidence="2" id="KW-0479">Metal-binding</keyword>
<comment type="caution">
    <text evidence="6">The sequence shown here is derived from an EMBL/GenBank/DDBJ whole genome shotgun (WGS) entry which is preliminary data.</text>
</comment>
<dbReference type="InterPro" id="IPR036922">
    <property type="entry name" value="Rieske_2Fe-2S_sf"/>
</dbReference>
<dbReference type="SUPFAM" id="SSF50022">
    <property type="entry name" value="ISP domain"/>
    <property type="match status" value="1"/>
</dbReference>
<dbReference type="PANTHER" id="PTHR21496">
    <property type="entry name" value="FERREDOXIN-RELATED"/>
    <property type="match status" value="1"/>
</dbReference>
<dbReference type="Pfam" id="PF22543">
    <property type="entry name" value="Rieske_4"/>
    <property type="match status" value="1"/>
</dbReference>
<name>A0A9Q0YM78_HOLLE</name>
<evidence type="ECO:0000313" key="7">
    <source>
        <dbReference type="Proteomes" id="UP001152320"/>
    </source>
</evidence>
<dbReference type="Gene3D" id="2.102.10.10">
    <property type="entry name" value="Rieske [2Fe-2S] iron-sulphur domain"/>
    <property type="match status" value="1"/>
</dbReference>
<dbReference type="InterPro" id="IPR017941">
    <property type="entry name" value="Rieske_2Fe-2S"/>
</dbReference>
<dbReference type="GO" id="GO:0046872">
    <property type="term" value="F:metal ion binding"/>
    <property type="evidence" value="ECO:0007669"/>
    <property type="project" value="UniProtKB-KW"/>
</dbReference>
<dbReference type="InterPro" id="IPR054716">
    <property type="entry name" value="Sol_Rieske_ferrdox_dom"/>
</dbReference>
<dbReference type="OrthoDB" id="426882at2759"/>